<evidence type="ECO:0000256" key="3">
    <source>
        <dbReference type="ARBA" id="ARBA00023239"/>
    </source>
</evidence>
<dbReference type="GO" id="GO:0006744">
    <property type="term" value="P:ubiquinone biosynthetic process"/>
    <property type="evidence" value="ECO:0007669"/>
    <property type="project" value="UniProtKB-UniRule"/>
</dbReference>
<dbReference type="PANTHER" id="PTHR38683:SF1">
    <property type="entry name" value="CHORISMATE PYRUVATE-LYASE"/>
    <property type="match status" value="1"/>
</dbReference>
<sequence>MSRLIHRVKSRCASRSLLQAQWFSHVNGVHASPQMRAWLTDSMSLTKKLIARCERFRVQRLAQQHALVLADEFAEVALPRRTQVQEREVLLRCDEKAIVYAHTIVPLSATASDWPFFGRLGERSLGTTLFGDPRVVRGELQYARLHAQHPLVLRAAAALGVVLHGPLFARRCLYKRGNGLLLVTEVFLPEIKNIRQSQRN</sequence>
<comment type="similarity">
    <text evidence="5">Belongs to the UbiC family.</text>
</comment>
<dbReference type="RefSeq" id="WP_277739831.1">
    <property type="nucleotide sequence ID" value="NZ_PTLZ01000001.1"/>
</dbReference>
<dbReference type="InterPro" id="IPR007440">
    <property type="entry name" value="Chorismate--pyruvate_lyase"/>
</dbReference>
<protein>
    <recommendedName>
        <fullName evidence="5">Probable chorismate pyruvate-lyase</fullName>
        <shortName evidence="5">CL</shortName>
        <shortName evidence="5">CPL</shortName>
        <ecNumber evidence="5">4.1.3.40</ecNumber>
    </recommendedName>
</protein>
<evidence type="ECO:0000256" key="5">
    <source>
        <dbReference type="HAMAP-Rule" id="MF_01632"/>
    </source>
</evidence>
<dbReference type="EMBL" id="SNWF01000004">
    <property type="protein sequence ID" value="TDN94288.1"/>
    <property type="molecule type" value="Genomic_DNA"/>
</dbReference>
<dbReference type="SUPFAM" id="SSF64288">
    <property type="entry name" value="Chorismate lyase-like"/>
    <property type="match status" value="1"/>
</dbReference>
<comment type="caution">
    <text evidence="6">The sequence shown here is derived from an EMBL/GenBank/DDBJ whole genome shotgun (WGS) entry which is preliminary data.</text>
</comment>
<evidence type="ECO:0000313" key="6">
    <source>
        <dbReference type="EMBL" id="TDN94288.1"/>
    </source>
</evidence>
<dbReference type="InterPro" id="IPR028978">
    <property type="entry name" value="Chorismate_lyase_/UTRA_dom_sf"/>
</dbReference>
<comment type="catalytic activity">
    <reaction evidence="5">
        <text>chorismate = 4-hydroxybenzoate + pyruvate</text>
        <dbReference type="Rhea" id="RHEA:16505"/>
        <dbReference type="ChEBI" id="CHEBI:15361"/>
        <dbReference type="ChEBI" id="CHEBI:17879"/>
        <dbReference type="ChEBI" id="CHEBI:29748"/>
        <dbReference type="EC" id="4.1.3.40"/>
    </reaction>
</comment>
<keyword evidence="7" id="KW-1185">Reference proteome</keyword>
<reference evidence="6 7" key="1">
    <citation type="submission" date="2019-03" db="EMBL/GenBank/DDBJ databases">
        <title>Genomic Encyclopedia of Type Strains, Phase IV (KMG-IV): sequencing the most valuable type-strain genomes for metagenomic binning, comparative biology and taxonomic classification.</title>
        <authorList>
            <person name="Goeker M."/>
        </authorList>
    </citation>
    <scope>NUCLEOTIDE SEQUENCE [LARGE SCALE GENOMIC DNA]</scope>
    <source>
        <strain evidence="6 7">DSM 18555</strain>
    </source>
</reference>
<name>A0A4V3BWB4_9BURK</name>
<comment type="function">
    <text evidence="5">Removes the pyruvyl group from chorismate, with concomitant aromatization of the ring, to provide 4-hydroxybenzoate (4HB) for the ubiquinone pathway.</text>
</comment>
<gene>
    <name evidence="5" type="primary">ubiC</name>
    <name evidence="6" type="ORF">EV677_0831</name>
</gene>
<evidence type="ECO:0000256" key="4">
    <source>
        <dbReference type="ARBA" id="ARBA00023317"/>
    </source>
</evidence>
<dbReference type="UniPathway" id="UPA00232"/>
<dbReference type="HAMAP" id="MF_01632">
    <property type="entry name" value="UbiC"/>
    <property type="match status" value="1"/>
</dbReference>
<keyword evidence="2 5" id="KW-0831">Ubiquinone biosynthesis</keyword>
<keyword evidence="4 5" id="KW-0670">Pyruvate</keyword>
<keyword evidence="1 5" id="KW-0963">Cytoplasm</keyword>
<evidence type="ECO:0000313" key="7">
    <source>
        <dbReference type="Proteomes" id="UP000294737"/>
    </source>
</evidence>
<comment type="pathway">
    <text evidence="5">Cofactor biosynthesis; ubiquinone biosynthesis.</text>
</comment>
<dbReference type="Pfam" id="PF04345">
    <property type="entry name" value="Chor_lyase"/>
    <property type="match status" value="1"/>
</dbReference>
<organism evidence="6 7">
    <name type="scientific">Herminiimonas fonticola</name>
    <dbReference type="NCBI Taxonomy" id="303380"/>
    <lineage>
        <taxon>Bacteria</taxon>
        <taxon>Pseudomonadati</taxon>
        <taxon>Pseudomonadota</taxon>
        <taxon>Betaproteobacteria</taxon>
        <taxon>Burkholderiales</taxon>
        <taxon>Oxalobacteraceae</taxon>
        <taxon>Herminiimonas</taxon>
    </lineage>
</organism>
<dbReference type="GO" id="GO:0042866">
    <property type="term" value="P:pyruvate biosynthetic process"/>
    <property type="evidence" value="ECO:0007669"/>
    <property type="project" value="UniProtKB-UniRule"/>
</dbReference>
<proteinExistence type="inferred from homology"/>
<feature type="binding site" evidence="5">
    <location>
        <position position="185"/>
    </location>
    <ligand>
        <name>substrate</name>
    </ligand>
</feature>
<dbReference type="GO" id="GO:0008813">
    <property type="term" value="F:chorismate lyase activity"/>
    <property type="evidence" value="ECO:0007669"/>
    <property type="project" value="UniProtKB-UniRule"/>
</dbReference>
<feature type="binding site" evidence="5">
    <location>
        <position position="87"/>
    </location>
    <ligand>
        <name>substrate</name>
    </ligand>
</feature>
<comment type="caution">
    <text evidence="5">Lacks conserved residue(s) required for the propagation of feature annotation.</text>
</comment>
<evidence type="ECO:0000256" key="2">
    <source>
        <dbReference type="ARBA" id="ARBA00022688"/>
    </source>
</evidence>
<dbReference type="AlphaFoldDB" id="A0A4V3BWB4"/>
<feature type="binding site" evidence="5">
    <location>
        <position position="125"/>
    </location>
    <ligand>
        <name>substrate</name>
    </ligand>
</feature>
<accession>A0A4V3BWB4</accession>
<dbReference type="Proteomes" id="UP000294737">
    <property type="component" value="Unassembled WGS sequence"/>
</dbReference>
<dbReference type="PANTHER" id="PTHR38683">
    <property type="entry name" value="CHORISMATE PYRUVATE-LYASE"/>
    <property type="match status" value="1"/>
</dbReference>
<dbReference type="Gene3D" id="3.40.1410.10">
    <property type="entry name" value="Chorismate lyase-like"/>
    <property type="match status" value="1"/>
</dbReference>
<evidence type="ECO:0000256" key="1">
    <source>
        <dbReference type="ARBA" id="ARBA00022490"/>
    </source>
</evidence>
<dbReference type="GO" id="GO:0005829">
    <property type="term" value="C:cytosol"/>
    <property type="evidence" value="ECO:0007669"/>
    <property type="project" value="TreeGrafter"/>
</dbReference>
<keyword evidence="3 5" id="KW-0456">Lyase</keyword>
<dbReference type="EC" id="4.1.3.40" evidence="5"/>
<comment type="subcellular location">
    <subcellularLocation>
        <location evidence="5">Cytoplasm</location>
    </subcellularLocation>
</comment>